<gene>
    <name evidence="3" type="ORF">BCD95_001490</name>
    <name evidence="2" type="ORF">IS491_10990</name>
    <name evidence="1" type="ORF">LF65_04566</name>
</gene>
<sequence length="257" mass="30400">MEIDEKRLRELVIKAIQLLQAESSIQNLFIPRKKLYVIFTEEWNNKYSSLFEELDKRNEYEVYAVLPDGIYNDFHLSNLKKFSVCKSVISRKNADFDESSEYLTVFPVVPREIVVKTALCIDDIFESRWIFKSMEKGQRIILLSSGLEKFTGKEPPSYINKILNYYKTLLEFNIEITKDIFQIEEYENKFSENSSVVYESTEYNEVLNNKDGKRIITVQEIERYKNDKKLFLYSGDIITELAKDKAKNLNIQIIRRS</sequence>
<evidence type="ECO:0000313" key="3">
    <source>
        <dbReference type="EMBL" id="NSB13231.1"/>
    </source>
</evidence>
<dbReference type="KEGG" id="cbei:LF65_04566"/>
<reference evidence="2" key="4">
    <citation type="submission" date="2020-11" db="EMBL/GenBank/DDBJ databases">
        <authorList>
            <person name="Thieme N."/>
            <person name="Liebl W."/>
            <person name="Zverlov V."/>
        </authorList>
    </citation>
    <scope>NUCLEOTIDE SEQUENCE</scope>
    <source>
        <strain evidence="2">NT08</strain>
    </source>
</reference>
<dbReference type="EMBL" id="JADOEF010000001">
    <property type="protein sequence ID" value="MBF7809185.1"/>
    <property type="molecule type" value="Genomic_DNA"/>
</dbReference>
<evidence type="ECO:0000313" key="1">
    <source>
        <dbReference type="EMBL" id="AJH01099.1"/>
    </source>
</evidence>
<reference evidence="3" key="3">
    <citation type="submission" date="2020-06" db="EMBL/GenBank/DDBJ databases">
        <title>Genomic insights into acetone-butanol-ethanol (ABE) fermentation by sequencing solventogenic clostridia strains.</title>
        <authorList>
            <person name="Brown S."/>
        </authorList>
    </citation>
    <scope>NUCLEOTIDE SEQUENCE</scope>
    <source>
        <strain evidence="3">DJ123</strain>
    </source>
</reference>
<evidence type="ECO:0000313" key="4">
    <source>
        <dbReference type="Proteomes" id="UP000031866"/>
    </source>
</evidence>
<dbReference type="RefSeq" id="WP_012060214.1">
    <property type="nucleotide sequence ID" value="NZ_CP010086.2"/>
</dbReference>
<evidence type="ECO:0008006" key="5">
    <source>
        <dbReference type="Google" id="ProtNLM"/>
    </source>
</evidence>
<dbReference type="STRING" id="1520.LF65_04566"/>
<protein>
    <recommendedName>
        <fullName evidence="5">Ethanolamine utilization protein</fullName>
    </recommendedName>
</protein>
<dbReference type="OMA" id="WETIRIW"/>
<dbReference type="EMBL" id="CP010086">
    <property type="protein sequence ID" value="AJH01099.1"/>
    <property type="molecule type" value="Genomic_DNA"/>
</dbReference>
<proteinExistence type="predicted"/>
<name>A0A0B5QVU7_CLOBE</name>
<dbReference type="AlphaFoldDB" id="A0A0B5QVU7"/>
<reference evidence="1" key="2">
    <citation type="submission" date="2016-02" db="EMBL/GenBank/DDBJ databases">
        <title>Genome sequence of Clostridium beijerinckii strain 59B.</title>
        <authorList>
            <person name="Little G.T."/>
            <person name="Minton N.P."/>
        </authorList>
    </citation>
    <scope>NUCLEOTIDE SEQUENCE</scope>
    <source>
        <strain evidence="1">NCIMB 14988</strain>
    </source>
</reference>
<dbReference type="Proteomes" id="UP000822184">
    <property type="component" value="Unassembled WGS sequence"/>
</dbReference>
<dbReference type="EMBL" id="JABTDW010000001">
    <property type="protein sequence ID" value="NSB13231.1"/>
    <property type="molecule type" value="Genomic_DNA"/>
</dbReference>
<dbReference type="Proteomes" id="UP000031866">
    <property type="component" value="Chromosome"/>
</dbReference>
<accession>A0A0B5QVU7</accession>
<dbReference type="Proteomes" id="UP000631418">
    <property type="component" value="Unassembled WGS sequence"/>
</dbReference>
<dbReference type="OrthoDB" id="1987139at2"/>
<evidence type="ECO:0000313" key="2">
    <source>
        <dbReference type="EMBL" id="MBF7809185.1"/>
    </source>
</evidence>
<organism evidence="1 4">
    <name type="scientific">Clostridium beijerinckii</name>
    <name type="common">Clostridium MP</name>
    <dbReference type="NCBI Taxonomy" id="1520"/>
    <lineage>
        <taxon>Bacteria</taxon>
        <taxon>Bacillati</taxon>
        <taxon>Bacillota</taxon>
        <taxon>Clostridia</taxon>
        <taxon>Eubacteriales</taxon>
        <taxon>Clostridiaceae</taxon>
        <taxon>Clostridium</taxon>
    </lineage>
</organism>
<reference evidence="4" key="1">
    <citation type="submission" date="2014-12" db="EMBL/GenBank/DDBJ databases">
        <title>Genome sequence of Clostridium beijerinckii strain 59B.</title>
        <authorList>
            <person name="Little G.T."/>
            <person name="Minton N.P."/>
        </authorList>
    </citation>
    <scope>NUCLEOTIDE SEQUENCE [LARGE SCALE GENOMIC DNA]</scope>
    <source>
        <strain evidence="4">59B</strain>
    </source>
</reference>